<proteinExistence type="predicted"/>
<evidence type="ECO:0000313" key="1">
    <source>
        <dbReference type="EMBL" id="AVQ31950.1"/>
    </source>
</evidence>
<gene>
    <name evidence="1" type="ORF">C4N18_12245</name>
</gene>
<evidence type="ECO:0000313" key="2">
    <source>
        <dbReference type="Proteomes" id="UP000241238"/>
    </source>
</evidence>
<name>A0ABN5JIL9_FUSVA</name>
<keyword evidence="2" id="KW-1185">Reference proteome</keyword>
<organism evidence="1 2">
    <name type="scientific">Fusobacterium varium ATCC 27725</name>
    <dbReference type="NCBI Taxonomy" id="469618"/>
    <lineage>
        <taxon>Bacteria</taxon>
        <taxon>Fusobacteriati</taxon>
        <taxon>Fusobacteriota</taxon>
        <taxon>Fusobacteriia</taxon>
        <taxon>Fusobacteriales</taxon>
        <taxon>Fusobacteriaceae</taxon>
        <taxon>Fusobacterium</taxon>
    </lineage>
</organism>
<reference evidence="2" key="1">
    <citation type="journal article" date="2018" name="MSphere">
        <title>Fusobacterium Genomics Using MinION and Illumina Sequencing Enables Genome Completion and Correction.</title>
        <authorList>
            <person name="Todd S.M."/>
            <person name="Settlage R.E."/>
            <person name="Lahmers K.K."/>
            <person name="Slade D.J."/>
        </authorList>
    </citation>
    <scope>NUCLEOTIDE SEQUENCE [LARGE SCALE GENOMIC DNA]</scope>
    <source>
        <strain evidence="2">ATCC 27725</strain>
    </source>
</reference>
<accession>A0ABN5JIL9</accession>
<dbReference type="EMBL" id="CP028103">
    <property type="protein sequence ID" value="AVQ31950.1"/>
    <property type="molecule type" value="Genomic_DNA"/>
</dbReference>
<dbReference type="GeneID" id="77468768"/>
<evidence type="ECO:0008006" key="3">
    <source>
        <dbReference type="Google" id="ProtNLM"/>
    </source>
</evidence>
<protein>
    <recommendedName>
        <fullName evidence="3">CRISPR-associated protein, Csh1 family</fullName>
    </recommendedName>
</protein>
<dbReference type="Proteomes" id="UP000241238">
    <property type="component" value="Chromosome"/>
</dbReference>
<dbReference type="RefSeq" id="WP_005948315.1">
    <property type="nucleotide sequence ID" value="NZ_CP028103.1"/>
</dbReference>
<sequence>MLRECVEIFTEIYNQKGERFITDSYELEPGDYFIVKSDGSYSHIKIERRKKSEENLNRRTIEDYEYLAERDYLSRLLDMNKPIDGKKQIHSNNYLSFFVKNNVLSEKKKELEESMEKYYEILKNPFLKYDKGEKKRVYTQLEEKLGKPSEEKIQKNQEWIKTNLYKIKEEIKAGKEYIKIFFDEDIKEYKKESERYIIPNIYNSIDYNVIIDNETYGLPNNNLNLNSKKPYLENKTRKKKYTVPYLLNEEEVFEQKKFFDYLYNMSNSGKRNIYISPDKKEIIPLKDSEFLDNNFTGYYLRIRKDKSESAVERYEIISDYRAEIYPEIKILDCLGNGDKGKLEYGSSIKKNSELAAKLNNLLFNGKLYGIIFENSKDLKIYDERVKNIVNQYKETFFKLIYKGELNAFFKSCENIFLELIKNYLFKNENKYPAYDMFNLMVSIEESLINKGEKTMDNYQKMKTKFREVLKTNEGIIENDDEFFYVVGQIVDYFISLNRTTEKTHKLINPILKVNNRKRLDQNLETMYKKYNYAIKRYEKENKDKSKMKFDKLFSLLSLYELENENINERNKRLIIGGYLSESLIYEKTDKENKDINGKENE</sequence>